<protein>
    <recommendedName>
        <fullName evidence="3">Immunity protein 70</fullName>
    </recommendedName>
</protein>
<dbReference type="InterPro" id="IPR028185">
    <property type="entry name" value="Imm70"/>
</dbReference>
<sequence length="138" mass="15668">MVVGLNTDGYWFTIGSGDFFNSFFSTVVVNLESGRWGSRFPMIMNGLYRGKVEANDVEPTLVELAQIREEFRALPPTSVVWDFEDRSKQPPWGDDVADNITDLSNYFVTSNGEDLFEVIEEGLQKAKQYGWPIEVESL</sequence>
<evidence type="ECO:0008006" key="3">
    <source>
        <dbReference type="Google" id="ProtNLM"/>
    </source>
</evidence>
<dbReference type="RefSeq" id="WP_126416588.1">
    <property type="nucleotide sequence ID" value="NZ_LR134476.1"/>
</dbReference>
<dbReference type="Proteomes" id="UP000269542">
    <property type="component" value="Chromosome"/>
</dbReference>
<organism evidence="1 2">
    <name type="scientific">Trueperella bialowiezensis</name>
    <dbReference type="NCBI Taxonomy" id="312285"/>
    <lineage>
        <taxon>Bacteria</taxon>
        <taxon>Bacillati</taxon>
        <taxon>Actinomycetota</taxon>
        <taxon>Actinomycetes</taxon>
        <taxon>Actinomycetales</taxon>
        <taxon>Actinomycetaceae</taxon>
        <taxon>Trueperella</taxon>
    </lineage>
</organism>
<proteinExistence type="predicted"/>
<dbReference type="EMBL" id="LR134476">
    <property type="protein sequence ID" value="VEI13478.1"/>
    <property type="molecule type" value="Genomic_DNA"/>
</dbReference>
<reference evidence="1 2" key="1">
    <citation type="submission" date="2018-12" db="EMBL/GenBank/DDBJ databases">
        <authorList>
            <consortium name="Pathogen Informatics"/>
        </authorList>
    </citation>
    <scope>NUCLEOTIDE SEQUENCE [LARGE SCALE GENOMIC DNA]</scope>
    <source>
        <strain evidence="1 2">NCTC13354</strain>
    </source>
</reference>
<dbReference type="OrthoDB" id="5120820at2"/>
<dbReference type="Pfam" id="PF15601">
    <property type="entry name" value="Imm70"/>
    <property type="match status" value="1"/>
</dbReference>
<accession>A0A3S4UZB2</accession>
<name>A0A3S4UZB2_9ACTO</name>
<dbReference type="KEGG" id="tbw:NCTC13354_01193"/>
<keyword evidence="2" id="KW-1185">Reference proteome</keyword>
<evidence type="ECO:0000313" key="1">
    <source>
        <dbReference type="EMBL" id="VEI13478.1"/>
    </source>
</evidence>
<gene>
    <name evidence="1" type="ORF">NCTC13354_01193</name>
</gene>
<evidence type="ECO:0000313" key="2">
    <source>
        <dbReference type="Proteomes" id="UP000269542"/>
    </source>
</evidence>
<dbReference type="AlphaFoldDB" id="A0A3S4UZB2"/>